<sequence length="140" mass="16150">MKRKLKWIIPLLLIIFFIFGCAQIKEMEKFLPLKVHIEIKSHIISPQVAKPGDKIKQEIHFILSSSVKKELSLKESVVVEGKGIKIVLLKRTTQKLPGEHISLVEFIIPEDLPSGEYYLITTFVVENIEKTIKGKIYVRR</sequence>
<accession>A0AAE3TEP1</accession>
<dbReference type="EMBL" id="JAPHEG010000007">
    <property type="protein sequence ID" value="MDF2954219.1"/>
    <property type="molecule type" value="Genomic_DNA"/>
</dbReference>
<dbReference type="AlphaFoldDB" id="A0AAE3TEP1"/>
<gene>
    <name evidence="1" type="ORF">OD816_001464</name>
</gene>
<evidence type="ECO:0000313" key="1">
    <source>
        <dbReference type="EMBL" id="MDF2954219.1"/>
    </source>
</evidence>
<evidence type="ECO:0000313" key="2">
    <source>
        <dbReference type="Proteomes" id="UP001144110"/>
    </source>
</evidence>
<dbReference type="Proteomes" id="UP001144110">
    <property type="component" value="Unassembled WGS sequence"/>
</dbReference>
<protein>
    <submittedName>
        <fullName evidence="1">Uncharacterized protein</fullName>
    </submittedName>
</protein>
<proteinExistence type="predicted"/>
<comment type="caution">
    <text evidence="1">The sequence shown here is derived from an EMBL/GenBank/DDBJ whole genome shotgun (WGS) entry which is preliminary data.</text>
</comment>
<reference evidence="1" key="1">
    <citation type="submission" date="2022-11" db="EMBL/GenBank/DDBJ databases">
        <title>Candidatus Alkanophaga archaea from heated hydrothermal vent sediment oxidize petroleum alkanes.</title>
        <authorList>
            <person name="Zehnle H."/>
            <person name="Laso-Perez R."/>
            <person name="Lipp J."/>
            <person name="Teske A."/>
            <person name="Wegener G."/>
        </authorList>
    </citation>
    <scope>NUCLEOTIDE SEQUENCE</scope>
    <source>
        <strain evidence="1">MCA70</strain>
    </source>
</reference>
<organism evidence="1 2">
    <name type="scientific">Candidatus Thermodesulfobacterium syntrophicum</name>
    <dbReference type="NCBI Taxonomy" id="3060442"/>
    <lineage>
        <taxon>Bacteria</taxon>
        <taxon>Pseudomonadati</taxon>
        <taxon>Thermodesulfobacteriota</taxon>
        <taxon>Thermodesulfobacteria</taxon>
        <taxon>Thermodesulfobacteriales</taxon>
        <taxon>Thermodesulfobacteriaceae</taxon>
        <taxon>Thermodesulfobacterium</taxon>
    </lineage>
</organism>
<name>A0AAE3TEP1_9BACT</name>
<dbReference type="PROSITE" id="PS51257">
    <property type="entry name" value="PROKAR_LIPOPROTEIN"/>
    <property type="match status" value="1"/>
</dbReference>